<evidence type="ECO:0000256" key="7">
    <source>
        <dbReference type="ARBA" id="ARBA00048336"/>
    </source>
</evidence>
<dbReference type="PRINTS" id="PR00114">
    <property type="entry name" value="STPHPHTASE"/>
</dbReference>
<feature type="compositionally biased region" description="Basic and acidic residues" evidence="9">
    <location>
        <begin position="1009"/>
        <end position="1029"/>
    </location>
</feature>
<feature type="compositionally biased region" description="Low complexity" evidence="9">
    <location>
        <begin position="241"/>
        <end position="260"/>
    </location>
</feature>
<feature type="compositionally biased region" description="Basic and acidic residues" evidence="9">
    <location>
        <begin position="280"/>
        <end position="292"/>
    </location>
</feature>
<feature type="domain" description="Serine/threonine specific protein phosphatases" evidence="10">
    <location>
        <begin position="482"/>
        <end position="487"/>
    </location>
</feature>
<feature type="region of interest" description="Disordered" evidence="9">
    <location>
        <begin position="688"/>
        <end position="798"/>
    </location>
</feature>
<evidence type="ECO:0000256" key="8">
    <source>
        <dbReference type="RuleBase" id="RU004273"/>
    </source>
</evidence>
<evidence type="ECO:0000313" key="11">
    <source>
        <dbReference type="Proteomes" id="UP000694888"/>
    </source>
</evidence>
<comment type="similarity">
    <text evidence="8">Belongs to the PPP phosphatase family.</text>
</comment>
<dbReference type="SUPFAM" id="SSF56300">
    <property type="entry name" value="Metallo-dependent phosphatases"/>
    <property type="match status" value="1"/>
</dbReference>
<evidence type="ECO:0000256" key="1">
    <source>
        <dbReference type="ARBA" id="ARBA00001936"/>
    </source>
</evidence>
<comment type="cofactor">
    <cofactor evidence="1">
        <name>Mn(2+)</name>
        <dbReference type="ChEBI" id="CHEBI:29035"/>
    </cofactor>
</comment>
<evidence type="ECO:0000256" key="6">
    <source>
        <dbReference type="ARBA" id="ARBA00047761"/>
    </source>
</evidence>
<dbReference type="SMART" id="SM00156">
    <property type="entry name" value="PP2Ac"/>
    <property type="match status" value="1"/>
</dbReference>
<evidence type="ECO:0000256" key="5">
    <source>
        <dbReference type="ARBA" id="ARBA00023211"/>
    </source>
</evidence>
<keyword evidence="3 8" id="KW-0378">Hydrolase</keyword>
<name>A0ABM0ZUT0_APLCA</name>
<dbReference type="PANTHER" id="PTHR11668">
    <property type="entry name" value="SERINE/THREONINE PROTEIN PHOSPHATASE"/>
    <property type="match status" value="1"/>
</dbReference>
<dbReference type="Pfam" id="PF00149">
    <property type="entry name" value="Metallophos"/>
    <property type="match status" value="1"/>
</dbReference>
<proteinExistence type="inferred from homology"/>
<dbReference type="InterPro" id="IPR006186">
    <property type="entry name" value="Ser/Thr-sp_prot-phosphatase"/>
</dbReference>
<dbReference type="GeneID" id="101856163"/>
<organism evidence="11 12">
    <name type="scientific">Aplysia californica</name>
    <name type="common">California sea hare</name>
    <dbReference type="NCBI Taxonomy" id="6500"/>
    <lineage>
        <taxon>Eukaryota</taxon>
        <taxon>Metazoa</taxon>
        <taxon>Spiralia</taxon>
        <taxon>Lophotrochozoa</taxon>
        <taxon>Mollusca</taxon>
        <taxon>Gastropoda</taxon>
        <taxon>Heterobranchia</taxon>
        <taxon>Euthyneura</taxon>
        <taxon>Tectipleura</taxon>
        <taxon>Aplysiida</taxon>
        <taxon>Aplysioidea</taxon>
        <taxon>Aplysiidae</taxon>
        <taxon>Aplysia</taxon>
    </lineage>
</organism>
<evidence type="ECO:0000256" key="2">
    <source>
        <dbReference type="ARBA" id="ARBA00022723"/>
    </source>
</evidence>
<protein>
    <recommendedName>
        <fullName evidence="8">Serine/threonine-protein phosphatase</fullName>
        <ecNumber evidence="8">3.1.3.16</ecNumber>
    </recommendedName>
</protein>
<evidence type="ECO:0000256" key="3">
    <source>
        <dbReference type="ARBA" id="ARBA00022801"/>
    </source>
</evidence>
<keyword evidence="4" id="KW-0904">Protein phosphatase</keyword>
<dbReference type="InterPro" id="IPR004843">
    <property type="entry name" value="Calcineurin-like_PHP"/>
</dbReference>
<feature type="compositionally biased region" description="Low complexity" evidence="9">
    <location>
        <begin position="1030"/>
        <end position="1042"/>
    </location>
</feature>
<dbReference type="EC" id="3.1.3.16" evidence="8"/>
<comment type="catalytic activity">
    <reaction evidence="6">
        <text>O-phospho-L-seryl-[protein] + H2O = L-seryl-[protein] + phosphate</text>
        <dbReference type="Rhea" id="RHEA:20629"/>
        <dbReference type="Rhea" id="RHEA-COMP:9863"/>
        <dbReference type="Rhea" id="RHEA-COMP:11604"/>
        <dbReference type="ChEBI" id="CHEBI:15377"/>
        <dbReference type="ChEBI" id="CHEBI:29999"/>
        <dbReference type="ChEBI" id="CHEBI:43474"/>
        <dbReference type="ChEBI" id="CHEBI:83421"/>
        <dbReference type="EC" id="3.1.3.16"/>
    </reaction>
</comment>
<feature type="compositionally biased region" description="Polar residues" evidence="9">
    <location>
        <begin position="261"/>
        <end position="278"/>
    </location>
</feature>
<dbReference type="InterPro" id="IPR050341">
    <property type="entry name" value="PP1_catalytic_subunit"/>
</dbReference>
<feature type="region of interest" description="Disordered" evidence="9">
    <location>
        <begin position="234"/>
        <end position="299"/>
    </location>
</feature>
<accession>A0ABM0ZUT0</accession>
<sequence>MRRYLHFGVYDHSYYYAKLLWGYLLDYEALCYRQFKSDFFSKMGDVGVLLSCILLGDVTETDGQSKNEEQEALRESGETPTNDSVVLAKSVVTHDQSAPNSDGFLTKVQANMREQTEESRNGECGIFTEGTDGISDESKSVSYSREERSSENSSLRRLPNSGDVQSEDAGWKGRSGSGNEAIGQCSFVSTSADEKREGRDLSSGPAGNAVLSSGTFSSENMTETEFHLQGHVTQQCDNDVSRQSSKNSRESSSSDSLSNSAERQTGKMTSAADDNTGASDVRDWRENGKGKDSLFNLLARPNAGGTMNVATRDGMREEEDDTVVVDAAPKVTATDTESTIACVHSEIPCSGSIGLSRQELTMRRDSNLQAVDRILDYLLGAKDIPGNQLMVNIPDMERLLEEARGVLLSQPALLEVEAPVNVCGDIHGQFYDLLQMLDIGGFPPTRRYLFLGDYVDRGRHSVEVVSLLLAFKVKYPDRVFLIRGNHETISINRLFGFYDECKRRYNKKVWRRINDCFNCLPFAAVVEDKIFCCHGGLSPELRSMEQIKRIVRPTDIPDEGLLTDLLWADPNPHHCGFERNIARGISFTFGMDVLSRFLERHQLELVCRGHEVPPEGFRFLGKKQLVTLISAPNYGGLHGNDGAIMHIDKDLMCSFKILKPVPKKSVYRFTNRALSVDTDFVSVVTDSADQQGLQETPPGDVSGDSHDINGTSDDVFDGDNNSNKHATVGKSHCWETTNESPEPVVTQDTGEETRPGHRVNSSNSSKKNVKDGTNDGKDLENNGEIFTPGKPRRRSWPRRGSWTGRNFWDLFLPTPSNVQVHSVDLKSSPESVHGVGFLHSSSQLASKEEMKNYLEQYLYEEDFKSTSQEHNVEGEGRSSTTRHRMSHSTRLSRLSANIARLYQDLTRRSGNRQMKKKEWALMCEEMAREIMYAKAEVETDVEESVELDDVWGEFVSVKNKNLGKTTSSRDAIDGRHQFGLSRDTYISDDWTRENALLYQSTMSLMKRGSDPMEITDEKEKKEGEFERSRSSSVSLGLSGNVNETDRELSSSQSYDGCLPTVVVVDCSGDSLYVDVEESQETVAIENSGEFAALQNMSV</sequence>
<keyword evidence="5" id="KW-0464">Manganese</keyword>
<evidence type="ECO:0000256" key="9">
    <source>
        <dbReference type="SAM" id="MobiDB-lite"/>
    </source>
</evidence>
<dbReference type="RefSeq" id="XP_012934885.2">
    <property type="nucleotide sequence ID" value="XM_013079431.2"/>
</dbReference>
<gene>
    <name evidence="12" type="primary">LOC101856163</name>
</gene>
<feature type="compositionally biased region" description="Basic and acidic residues" evidence="9">
    <location>
        <begin position="768"/>
        <end position="780"/>
    </location>
</feature>
<feature type="region of interest" description="Disordered" evidence="9">
    <location>
        <begin position="865"/>
        <end position="889"/>
    </location>
</feature>
<evidence type="ECO:0000259" key="10">
    <source>
        <dbReference type="PROSITE" id="PS00125"/>
    </source>
</evidence>
<feature type="region of interest" description="Disordered" evidence="9">
    <location>
        <begin position="112"/>
        <end position="214"/>
    </location>
</feature>
<feature type="region of interest" description="Disordered" evidence="9">
    <location>
        <begin position="61"/>
        <end position="81"/>
    </location>
</feature>
<feature type="compositionally biased region" description="Basic and acidic residues" evidence="9">
    <location>
        <begin position="63"/>
        <end position="77"/>
    </location>
</feature>
<dbReference type="PROSITE" id="PS00125">
    <property type="entry name" value="SER_THR_PHOSPHATASE"/>
    <property type="match status" value="1"/>
</dbReference>
<dbReference type="Gene3D" id="3.60.21.10">
    <property type="match status" value="1"/>
</dbReference>
<reference evidence="12" key="1">
    <citation type="submission" date="2025-08" db="UniProtKB">
        <authorList>
            <consortium name="RefSeq"/>
        </authorList>
    </citation>
    <scope>IDENTIFICATION</scope>
</reference>
<feature type="region of interest" description="Disordered" evidence="9">
    <location>
        <begin position="1009"/>
        <end position="1052"/>
    </location>
</feature>
<comment type="catalytic activity">
    <reaction evidence="7 8">
        <text>O-phospho-L-threonyl-[protein] + H2O = L-threonyl-[protein] + phosphate</text>
        <dbReference type="Rhea" id="RHEA:47004"/>
        <dbReference type="Rhea" id="RHEA-COMP:11060"/>
        <dbReference type="Rhea" id="RHEA-COMP:11605"/>
        <dbReference type="ChEBI" id="CHEBI:15377"/>
        <dbReference type="ChEBI" id="CHEBI:30013"/>
        <dbReference type="ChEBI" id="CHEBI:43474"/>
        <dbReference type="ChEBI" id="CHEBI:61977"/>
        <dbReference type="EC" id="3.1.3.16"/>
    </reaction>
</comment>
<dbReference type="PANTHER" id="PTHR11668:SF300">
    <property type="entry name" value="SERINE_THREONINE-PROTEIN PHOSPHATASE"/>
    <property type="match status" value="1"/>
</dbReference>
<evidence type="ECO:0000256" key="4">
    <source>
        <dbReference type="ARBA" id="ARBA00022912"/>
    </source>
</evidence>
<dbReference type="Proteomes" id="UP000694888">
    <property type="component" value="Unplaced"/>
</dbReference>
<feature type="compositionally biased region" description="Basic and acidic residues" evidence="9">
    <location>
        <begin position="136"/>
        <end position="150"/>
    </location>
</feature>
<keyword evidence="11" id="KW-1185">Reference proteome</keyword>
<evidence type="ECO:0000313" key="12">
    <source>
        <dbReference type="RefSeq" id="XP_012934885.2"/>
    </source>
</evidence>
<keyword evidence="2" id="KW-0479">Metal-binding</keyword>
<dbReference type="InterPro" id="IPR029052">
    <property type="entry name" value="Metallo-depent_PP-like"/>
</dbReference>